<evidence type="ECO:0000256" key="2">
    <source>
        <dbReference type="SAM" id="Phobius"/>
    </source>
</evidence>
<evidence type="ECO:0000259" key="4">
    <source>
        <dbReference type="Pfam" id="PF07987"/>
    </source>
</evidence>
<dbReference type="AlphaFoldDB" id="A0A7Z0A9W8"/>
<feature type="compositionally biased region" description="Low complexity" evidence="1">
    <location>
        <begin position="175"/>
        <end position="220"/>
    </location>
</feature>
<keyword evidence="2" id="KW-0472">Membrane</keyword>
<keyword evidence="3" id="KW-0732">Signal</keyword>
<keyword evidence="6" id="KW-1185">Reference proteome</keyword>
<feature type="region of interest" description="Disordered" evidence="1">
    <location>
        <begin position="247"/>
        <end position="271"/>
    </location>
</feature>
<keyword evidence="2" id="KW-0812">Transmembrane</keyword>
<dbReference type="RefSeq" id="WP_179425475.1">
    <property type="nucleotide sequence ID" value="NZ_JACBZP010000001.1"/>
</dbReference>
<dbReference type="CDD" id="cd08545">
    <property type="entry name" value="YcnI_like"/>
    <property type="match status" value="1"/>
</dbReference>
<dbReference type="InterPro" id="IPR038507">
    <property type="entry name" value="YcnI-like_sf"/>
</dbReference>
<dbReference type="Proteomes" id="UP000539111">
    <property type="component" value="Unassembled WGS sequence"/>
</dbReference>
<feature type="compositionally biased region" description="Low complexity" evidence="1">
    <location>
        <begin position="260"/>
        <end position="271"/>
    </location>
</feature>
<sequence length="271" mass="27892">MKHKKLGLRMLAAGAVTAAMIALPTVAASAHVRVEADGTAAGGYSQLTFRVPNESATATTTKLSVKLPAKHPFTSVSTKPTPGWTATVKEGKLPKAVTVDGATITKAPRTVTWKAEPGHRIKAGEYQTFTIMVGPLPKDGSTVMMPAKQTYSDKSVVSWSQKTKAGAEEPPHPAPTFTTTAAEDADSSSHGSSSHASSGQDMSGMKGMSGMDMSKSSASDDTARWLGGIGIGLGVIAVFIALFRRDSGPVTGARGRTKPGTSGTSGSSESD</sequence>
<organism evidence="5 6">
    <name type="scientific">Spelaeicoccus albus</name>
    <dbReference type="NCBI Taxonomy" id="1280376"/>
    <lineage>
        <taxon>Bacteria</taxon>
        <taxon>Bacillati</taxon>
        <taxon>Actinomycetota</taxon>
        <taxon>Actinomycetes</taxon>
        <taxon>Micrococcales</taxon>
        <taxon>Brevibacteriaceae</taxon>
        <taxon>Spelaeicoccus</taxon>
    </lineage>
</organism>
<protein>
    <submittedName>
        <fullName evidence="5">Uncharacterized protein YcnI</fullName>
    </submittedName>
</protein>
<feature type="region of interest" description="Disordered" evidence="1">
    <location>
        <begin position="159"/>
        <end position="220"/>
    </location>
</feature>
<feature type="signal peptide" evidence="3">
    <location>
        <begin position="1"/>
        <end position="27"/>
    </location>
</feature>
<evidence type="ECO:0000256" key="3">
    <source>
        <dbReference type="SAM" id="SignalP"/>
    </source>
</evidence>
<feature type="transmembrane region" description="Helical" evidence="2">
    <location>
        <begin position="225"/>
        <end position="243"/>
    </location>
</feature>
<name>A0A7Z0A9W8_9MICO</name>
<evidence type="ECO:0000313" key="6">
    <source>
        <dbReference type="Proteomes" id="UP000539111"/>
    </source>
</evidence>
<evidence type="ECO:0000256" key="1">
    <source>
        <dbReference type="SAM" id="MobiDB-lite"/>
    </source>
</evidence>
<dbReference type="Pfam" id="PF07987">
    <property type="entry name" value="DUF1775"/>
    <property type="match status" value="1"/>
</dbReference>
<keyword evidence="2" id="KW-1133">Transmembrane helix</keyword>
<gene>
    <name evidence="5" type="ORF">BJY26_000564</name>
</gene>
<evidence type="ECO:0000313" key="5">
    <source>
        <dbReference type="EMBL" id="NYI66258.1"/>
    </source>
</evidence>
<proteinExistence type="predicted"/>
<feature type="domain" description="YncI copper-binding" evidence="4">
    <location>
        <begin position="31"/>
        <end position="178"/>
    </location>
</feature>
<dbReference type="Gene3D" id="2.60.40.2230">
    <property type="entry name" value="Uncharacterised protein YcnI-like PF07987, DUF1775"/>
    <property type="match status" value="1"/>
</dbReference>
<accession>A0A7Z0A9W8</accession>
<dbReference type="InterPro" id="IPR012533">
    <property type="entry name" value="YcnI-copper_dom"/>
</dbReference>
<reference evidence="5 6" key="1">
    <citation type="submission" date="2020-07" db="EMBL/GenBank/DDBJ databases">
        <title>Sequencing the genomes of 1000 actinobacteria strains.</title>
        <authorList>
            <person name="Klenk H.-P."/>
        </authorList>
    </citation>
    <scope>NUCLEOTIDE SEQUENCE [LARGE SCALE GENOMIC DNA]</scope>
    <source>
        <strain evidence="5 6">DSM 26341</strain>
    </source>
</reference>
<feature type="chain" id="PRO_5038634480" evidence="3">
    <location>
        <begin position="28"/>
        <end position="271"/>
    </location>
</feature>
<comment type="caution">
    <text evidence="5">The sequence shown here is derived from an EMBL/GenBank/DDBJ whole genome shotgun (WGS) entry which is preliminary data.</text>
</comment>
<dbReference type="EMBL" id="JACBZP010000001">
    <property type="protein sequence ID" value="NYI66258.1"/>
    <property type="molecule type" value="Genomic_DNA"/>
</dbReference>